<comment type="caution">
    <text evidence="3">The sequence shown here is derived from an EMBL/GenBank/DDBJ whole genome shotgun (WGS) entry which is preliminary data.</text>
</comment>
<evidence type="ECO:0000313" key="4">
    <source>
        <dbReference type="Proteomes" id="UP001608902"/>
    </source>
</evidence>
<keyword evidence="2" id="KW-0812">Transmembrane</keyword>
<reference evidence="3 4" key="1">
    <citation type="submission" date="2024-08" db="EMBL/GenBank/DDBJ databases">
        <title>Gnathostoma spinigerum genome.</title>
        <authorList>
            <person name="Gonzalez-Bertolin B."/>
            <person name="Monzon S."/>
            <person name="Zaballos A."/>
            <person name="Jimenez P."/>
            <person name="Dekumyoy P."/>
            <person name="Varona S."/>
            <person name="Cuesta I."/>
            <person name="Sumanam S."/>
            <person name="Adisakwattana P."/>
            <person name="Gasser R.B."/>
            <person name="Hernandez-Gonzalez A."/>
            <person name="Young N.D."/>
            <person name="Perteguer M.J."/>
        </authorList>
    </citation>
    <scope>NUCLEOTIDE SEQUENCE [LARGE SCALE GENOMIC DNA]</scope>
    <source>
        <strain evidence="3">AL3</strain>
        <tissue evidence="3">Liver</tissue>
    </source>
</reference>
<sequence length="169" mass="18418">MMSTSSSTASELFLAALAQLQQQSSTITVNVMSPPDDELRSPSHGEDECNSSSTPLSTTNSQYPPESSSPHSSSHCSVSPASLLTAESLQDIPVSLVMPTSRPSPIDIVNEESRPIKPPVPNNKRRRKPDGQLLQQQQKKDLPFILYFIISDGRIPLAITIFLASVLRF</sequence>
<evidence type="ECO:0000256" key="1">
    <source>
        <dbReference type="SAM" id="MobiDB-lite"/>
    </source>
</evidence>
<feature type="compositionally biased region" description="Basic and acidic residues" evidence="1">
    <location>
        <begin position="37"/>
        <end position="47"/>
    </location>
</feature>
<feature type="region of interest" description="Disordered" evidence="1">
    <location>
        <begin position="26"/>
        <end position="80"/>
    </location>
</feature>
<evidence type="ECO:0000256" key="2">
    <source>
        <dbReference type="SAM" id="Phobius"/>
    </source>
</evidence>
<feature type="compositionally biased region" description="Low complexity" evidence="1">
    <location>
        <begin position="50"/>
        <end position="80"/>
    </location>
</feature>
<name>A0ABD6EQ76_9BILA</name>
<evidence type="ECO:0000313" key="3">
    <source>
        <dbReference type="EMBL" id="MFH4982124.1"/>
    </source>
</evidence>
<organism evidence="3 4">
    <name type="scientific">Gnathostoma spinigerum</name>
    <dbReference type="NCBI Taxonomy" id="75299"/>
    <lineage>
        <taxon>Eukaryota</taxon>
        <taxon>Metazoa</taxon>
        <taxon>Ecdysozoa</taxon>
        <taxon>Nematoda</taxon>
        <taxon>Chromadorea</taxon>
        <taxon>Rhabditida</taxon>
        <taxon>Spirurina</taxon>
        <taxon>Gnathostomatomorpha</taxon>
        <taxon>Gnathostomatoidea</taxon>
        <taxon>Gnathostomatidae</taxon>
        <taxon>Gnathostoma</taxon>
    </lineage>
</organism>
<keyword evidence="2" id="KW-1133">Transmembrane helix</keyword>
<feature type="transmembrane region" description="Helical" evidence="2">
    <location>
        <begin position="144"/>
        <end position="167"/>
    </location>
</feature>
<keyword evidence="2" id="KW-0472">Membrane</keyword>
<keyword evidence="4" id="KW-1185">Reference proteome</keyword>
<gene>
    <name evidence="3" type="ORF">AB6A40_008833</name>
</gene>
<proteinExistence type="predicted"/>
<dbReference type="AlphaFoldDB" id="A0ABD6EQ76"/>
<feature type="region of interest" description="Disordered" evidence="1">
    <location>
        <begin position="95"/>
        <end position="135"/>
    </location>
</feature>
<dbReference type="EMBL" id="JBGFUD010008535">
    <property type="protein sequence ID" value="MFH4982124.1"/>
    <property type="molecule type" value="Genomic_DNA"/>
</dbReference>
<dbReference type="Proteomes" id="UP001608902">
    <property type="component" value="Unassembled WGS sequence"/>
</dbReference>
<protein>
    <submittedName>
        <fullName evidence="3">Uncharacterized protein</fullName>
    </submittedName>
</protein>
<accession>A0ABD6EQ76</accession>